<sequence length="283" mass="30809">MKRVEIIAVGNELLIGDVLDTNTNWLCKRLTMMGAFVRRAVLVRDDEEAIASEVKGAISRGTDLLFTSGGLGPTDDDRTVAAVAKAMGLPLELNEEALKMVERRYKELYEQGFVDSPEITPSRRKMAILPKGAIPLFNPVGTAPGVWLEVSAGCEVQDAEKGKTVIVCLPGVPAELKGIFENSLPPLLEQVLGKGFYDERTFEATCRDESVLAPLLKKVAEKHPSVYLKSKARTFGQEVRIRILFAASGSDKKAVEQAIRNAIDDLLAELEPHGIVLIPVAEG</sequence>
<dbReference type="PANTHER" id="PTHR13939:SF0">
    <property type="entry name" value="NMN AMIDOHYDROLASE-LIKE PROTEIN YFAY"/>
    <property type="match status" value="1"/>
</dbReference>
<dbReference type="EMBL" id="JANUCP010000004">
    <property type="protein sequence ID" value="MCS3920100.1"/>
    <property type="molecule type" value="Genomic_DNA"/>
</dbReference>
<reference evidence="2 3" key="1">
    <citation type="submission" date="2022-08" db="EMBL/GenBank/DDBJ databases">
        <title>Bacterial and archaeal communities from various locations to study Microbial Dark Matter (Phase II).</title>
        <authorList>
            <person name="Stepanauskas R."/>
        </authorList>
    </citation>
    <scope>NUCLEOTIDE SEQUENCE [LARGE SCALE GENOMIC DNA]</scope>
    <source>
        <strain evidence="2 3">PD1</strain>
    </source>
</reference>
<dbReference type="PANTHER" id="PTHR13939">
    <property type="entry name" value="NICOTINAMIDE-NUCLEOTIDE AMIDOHYDROLASE PNCC"/>
    <property type="match status" value="1"/>
</dbReference>
<dbReference type="InterPro" id="IPR036425">
    <property type="entry name" value="MoaB/Mog-like_dom_sf"/>
</dbReference>
<gene>
    <name evidence="2" type="ORF">M2350_002517</name>
</gene>
<dbReference type="Proteomes" id="UP001204798">
    <property type="component" value="Unassembled WGS sequence"/>
</dbReference>
<evidence type="ECO:0000313" key="2">
    <source>
        <dbReference type="EMBL" id="MCS3920100.1"/>
    </source>
</evidence>
<organism evidence="2 3">
    <name type="scientific">Candidatus Fervidibacter sacchari</name>
    <dbReference type="NCBI Taxonomy" id="1448929"/>
    <lineage>
        <taxon>Bacteria</taxon>
        <taxon>Candidatus Fervidibacterota</taxon>
        <taxon>Candidatus Fervidibacter</taxon>
    </lineage>
</organism>
<keyword evidence="3" id="KW-1185">Reference proteome</keyword>
<feature type="domain" description="MoaB/Mog" evidence="1">
    <location>
        <begin position="5"/>
        <end position="190"/>
    </location>
</feature>
<name>A0ABT2EQH0_9BACT</name>
<dbReference type="CDD" id="cd00885">
    <property type="entry name" value="cinA"/>
    <property type="match status" value="1"/>
</dbReference>
<dbReference type="InterPro" id="IPR001453">
    <property type="entry name" value="MoaB/Mog_dom"/>
</dbReference>
<dbReference type="RefSeq" id="WP_259097723.1">
    <property type="nucleotide sequence ID" value="NZ_CP130454.1"/>
</dbReference>
<accession>A0ABT2EQH0</accession>
<evidence type="ECO:0000313" key="3">
    <source>
        <dbReference type="Proteomes" id="UP001204798"/>
    </source>
</evidence>
<evidence type="ECO:0000259" key="1">
    <source>
        <dbReference type="SMART" id="SM00852"/>
    </source>
</evidence>
<comment type="caution">
    <text evidence="2">The sequence shown here is derived from an EMBL/GenBank/DDBJ whole genome shotgun (WGS) entry which is preliminary data.</text>
</comment>
<proteinExistence type="predicted"/>
<dbReference type="SUPFAM" id="SSF53218">
    <property type="entry name" value="Molybdenum cofactor biosynthesis proteins"/>
    <property type="match status" value="1"/>
</dbReference>
<dbReference type="InterPro" id="IPR050101">
    <property type="entry name" value="CinA"/>
</dbReference>
<dbReference type="Gene3D" id="3.40.980.10">
    <property type="entry name" value="MoaB/Mog-like domain"/>
    <property type="match status" value="1"/>
</dbReference>
<protein>
    <submittedName>
        <fullName evidence="2">Molybdenum cofactor synthesis domain-containing protein</fullName>
    </submittedName>
</protein>
<dbReference type="Pfam" id="PF00994">
    <property type="entry name" value="MoCF_biosynth"/>
    <property type="match status" value="1"/>
</dbReference>
<dbReference type="SMART" id="SM00852">
    <property type="entry name" value="MoCF_biosynth"/>
    <property type="match status" value="1"/>
</dbReference>